<dbReference type="Pfam" id="PF14299">
    <property type="entry name" value="PP2"/>
    <property type="match status" value="1"/>
</dbReference>
<dbReference type="PROSITE" id="PS00108">
    <property type="entry name" value="PROTEIN_KINASE_ST"/>
    <property type="match status" value="1"/>
</dbReference>
<evidence type="ECO:0000256" key="5">
    <source>
        <dbReference type="PROSITE-ProRule" id="PRU10141"/>
    </source>
</evidence>
<evidence type="ECO:0000256" key="3">
    <source>
        <dbReference type="ARBA" id="ARBA00022777"/>
    </source>
</evidence>
<dbReference type="PROSITE" id="PS50011">
    <property type="entry name" value="PROTEIN_KINASE_DOM"/>
    <property type="match status" value="1"/>
</dbReference>
<feature type="binding site" evidence="5">
    <location>
        <position position="64"/>
    </location>
    <ligand>
        <name>ATP</name>
        <dbReference type="ChEBI" id="CHEBI:30616"/>
    </ligand>
</feature>
<dbReference type="InterPro" id="IPR017441">
    <property type="entry name" value="Protein_kinase_ATP_BS"/>
</dbReference>
<keyword evidence="2 5" id="KW-0547">Nucleotide-binding</keyword>
<sequence>MATQAKAYDTFEESLFDDIGDPLSLKLSLLQAITNDFSEEQIIGKGGFGTVYKGVLGDEFIAVKRIHTLYTIEDEPFQREVDCLMRIKHCNIVWFVGYCAETCVKEVVREGMKSRFVESGEKLLCFEYIRNGSLRRHLTDGPCLLQWQICYQIIKGICLGLHYLHERNIIHLDLKPDNVLLDDSMVPKIADFGLSRLLGEGKSRMVTQRIYGTENYMAPEYSVAGEITIKSDIYSLGVIIREMVMGPNKTGTTTEDVPKSWRLRLEQDSSQMRQTPSEIRYRQIIEECMEISDTCTERKPENRPTTGDILRRLEKAEAGDWCVVAVTPATVDWISSLSRLMETLQLMVTTSSKQTPARGERSKSWQPGASHLAWPKGGGDMNPEKSCWLDTLSSAKCYMLSSRSLQITWGETPGHWKWIALPESRFAECAELLNVYWLTVIGEIPTVDLTPGTRYAVYLVYKLTMGAIGLKGVQMASIRLYGEITVCTNRVSVDPAARGMAGGVAYPVTRGDGWMELKLAEFATDETLLGEKAVIVDFREVNDHVKKSGLIIEGMEFRPNN</sequence>
<dbReference type="Proteomes" id="UP001497457">
    <property type="component" value="Chromosome 24b"/>
</dbReference>
<evidence type="ECO:0000256" key="2">
    <source>
        <dbReference type="ARBA" id="ARBA00022741"/>
    </source>
</evidence>
<dbReference type="PROSITE" id="PS00107">
    <property type="entry name" value="PROTEIN_KINASE_ATP"/>
    <property type="match status" value="1"/>
</dbReference>
<dbReference type="EMBL" id="OZ075134">
    <property type="protein sequence ID" value="CAL4991699.1"/>
    <property type="molecule type" value="Genomic_DNA"/>
</dbReference>
<evidence type="ECO:0000313" key="8">
    <source>
        <dbReference type="Proteomes" id="UP001497457"/>
    </source>
</evidence>
<feature type="domain" description="Protein kinase" evidence="6">
    <location>
        <begin position="37"/>
        <end position="316"/>
    </location>
</feature>
<dbReference type="InterPro" id="IPR025886">
    <property type="entry name" value="PP2-like"/>
</dbReference>
<evidence type="ECO:0000313" key="7">
    <source>
        <dbReference type="EMBL" id="CAL4991699.1"/>
    </source>
</evidence>
<evidence type="ECO:0000256" key="4">
    <source>
        <dbReference type="ARBA" id="ARBA00022840"/>
    </source>
</evidence>
<dbReference type="AlphaFoldDB" id="A0ABC9B4N2"/>
<name>A0ABC9B4N2_9POAL</name>
<dbReference type="InterPro" id="IPR011009">
    <property type="entry name" value="Kinase-like_dom_sf"/>
</dbReference>
<dbReference type="InterPro" id="IPR008271">
    <property type="entry name" value="Ser/Thr_kinase_AS"/>
</dbReference>
<dbReference type="GO" id="GO:0016301">
    <property type="term" value="F:kinase activity"/>
    <property type="evidence" value="ECO:0007669"/>
    <property type="project" value="UniProtKB-KW"/>
</dbReference>
<gene>
    <name evidence="7" type="ORF">URODEC1_LOCUS60769</name>
</gene>
<dbReference type="SUPFAM" id="SSF56112">
    <property type="entry name" value="Protein kinase-like (PK-like)"/>
    <property type="match status" value="1"/>
</dbReference>
<dbReference type="Pfam" id="PF00069">
    <property type="entry name" value="Pkinase"/>
    <property type="match status" value="1"/>
</dbReference>
<reference evidence="8" key="1">
    <citation type="submission" date="2024-06" db="EMBL/GenBank/DDBJ databases">
        <authorList>
            <person name="Ryan C."/>
        </authorList>
    </citation>
    <scope>NUCLEOTIDE SEQUENCE [LARGE SCALE GENOMIC DNA]</scope>
</reference>
<dbReference type="GO" id="GO:0005524">
    <property type="term" value="F:ATP binding"/>
    <property type="evidence" value="ECO:0007669"/>
    <property type="project" value="UniProtKB-UniRule"/>
</dbReference>
<keyword evidence="4 5" id="KW-0067">ATP-binding</keyword>
<protein>
    <recommendedName>
        <fullName evidence="6">Protein kinase domain-containing protein</fullName>
    </recommendedName>
</protein>
<dbReference type="PANTHER" id="PTHR45707">
    <property type="entry name" value="C2 CALCIUM/LIPID-BINDING PLANT PHOSPHORIBOSYLTRANSFERASE FAMILY PROTEIN"/>
    <property type="match status" value="1"/>
</dbReference>
<evidence type="ECO:0000256" key="1">
    <source>
        <dbReference type="ARBA" id="ARBA00022679"/>
    </source>
</evidence>
<keyword evidence="8" id="KW-1185">Reference proteome</keyword>
<dbReference type="Gene3D" id="3.30.200.20">
    <property type="entry name" value="Phosphorylase Kinase, domain 1"/>
    <property type="match status" value="1"/>
</dbReference>
<reference evidence="7 8" key="2">
    <citation type="submission" date="2024-10" db="EMBL/GenBank/DDBJ databases">
        <authorList>
            <person name="Ryan C."/>
        </authorList>
    </citation>
    <scope>NUCLEOTIDE SEQUENCE [LARGE SCALE GENOMIC DNA]</scope>
</reference>
<dbReference type="InterPro" id="IPR000719">
    <property type="entry name" value="Prot_kinase_dom"/>
</dbReference>
<dbReference type="SMART" id="SM00220">
    <property type="entry name" value="S_TKc"/>
    <property type="match status" value="1"/>
</dbReference>
<proteinExistence type="predicted"/>
<evidence type="ECO:0000259" key="6">
    <source>
        <dbReference type="PROSITE" id="PS50011"/>
    </source>
</evidence>
<dbReference type="Gene3D" id="1.10.510.10">
    <property type="entry name" value="Transferase(Phosphotransferase) domain 1"/>
    <property type="match status" value="1"/>
</dbReference>
<dbReference type="FunFam" id="1.10.510.10:FF:000870">
    <property type="entry name" value="OSJNBa0016N04.16-like protein"/>
    <property type="match status" value="1"/>
</dbReference>
<organism evidence="7 8">
    <name type="scientific">Urochloa decumbens</name>
    <dbReference type="NCBI Taxonomy" id="240449"/>
    <lineage>
        <taxon>Eukaryota</taxon>
        <taxon>Viridiplantae</taxon>
        <taxon>Streptophyta</taxon>
        <taxon>Embryophyta</taxon>
        <taxon>Tracheophyta</taxon>
        <taxon>Spermatophyta</taxon>
        <taxon>Magnoliopsida</taxon>
        <taxon>Liliopsida</taxon>
        <taxon>Poales</taxon>
        <taxon>Poaceae</taxon>
        <taxon>PACMAD clade</taxon>
        <taxon>Panicoideae</taxon>
        <taxon>Panicodae</taxon>
        <taxon>Paniceae</taxon>
        <taxon>Melinidinae</taxon>
        <taxon>Urochloa</taxon>
    </lineage>
</organism>
<keyword evidence="1" id="KW-0808">Transferase</keyword>
<keyword evidence="3" id="KW-0418">Kinase</keyword>
<accession>A0ABC9B4N2</accession>
<dbReference type="PANTHER" id="PTHR45707:SF70">
    <property type="entry name" value="PROTEIN KINASE DOMAIN-CONTAINING PROTEIN"/>
    <property type="match status" value="1"/>
</dbReference>